<feature type="transmembrane region" description="Helical" evidence="1">
    <location>
        <begin position="102"/>
        <end position="126"/>
    </location>
</feature>
<keyword evidence="3" id="KW-1185">Reference proteome</keyword>
<evidence type="ECO:0000313" key="3">
    <source>
        <dbReference type="Proteomes" id="UP000530514"/>
    </source>
</evidence>
<dbReference type="AlphaFoldDB" id="A0A7W1XDG6"/>
<dbReference type="EMBL" id="JACEIP010000049">
    <property type="protein sequence ID" value="MBA4544601.1"/>
    <property type="molecule type" value="Genomic_DNA"/>
</dbReference>
<protein>
    <recommendedName>
        <fullName evidence="4">Intracellular septation protein A</fullName>
    </recommendedName>
</protein>
<feature type="transmembrane region" description="Helical" evidence="1">
    <location>
        <begin position="71"/>
        <end position="90"/>
    </location>
</feature>
<keyword evidence="1" id="KW-0472">Membrane</keyword>
<dbReference type="RefSeq" id="WP_033102467.1">
    <property type="nucleotide sequence ID" value="NZ_JACEIP010000049.1"/>
</dbReference>
<dbReference type="OrthoDB" id="2990070at2"/>
<proteinExistence type="predicted"/>
<sequence>MHSEKERKQRLQQTKKKLIRSLFFNLLLPCFVYMVLRPHFTTDTAPLAISTIIPVIKTMVQWIWQHRVDWIGVISTFILSIALVISFISGGNSLPIKLVHPAVFGIIGLIFIISVLAKKPLLLIIFRAIGQQNKEHYNNPVVHKKITVMTALVGGVSFIGSIIHIVMAIVLPTGSFLVMSNMVSVGAIAILIVGAKFIVSKIK</sequence>
<gene>
    <name evidence="2" type="ORF">H1164_17375</name>
</gene>
<feature type="transmembrane region" description="Helical" evidence="1">
    <location>
        <begin position="146"/>
        <end position="170"/>
    </location>
</feature>
<comment type="caution">
    <text evidence="2">The sequence shown here is derived from an EMBL/GenBank/DDBJ whole genome shotgun (WGS) entry which is preliminary data.</text>
</comment>
<accession>A0A7W1XDG6</accession>
<dbReference type="NCBIfam" id="NF041646">
    <property type="entry name" value="VC0807_fam"/>
    <property type="match status" value="1"/>
</dbReference>
<feature type="transmembrane region" description="Helical" evidence="1">
    <location>
        <begin position="21"/>
        <end position="40"/>
    </location>
</feature>
<reference evidence="2 3" key="1">
    <citation type="submission" date="2020-07" db="EMBL/GenBank/DDBJ databases">
        <authorList>
            <person name="Feng H."/>
        </authorList>
    </citation>
    <scope>NUCLEOTIDE SEQUENCE [LARGE SCALE GENOMIC DNA]</scope>
    <source>
        <strain evidence="3">s-11</strain>
    </source>
</reference>
<evidence type="ECO:0008006" key="4">
    <source>
        <dbReference type="Google" id="ProtNLM"/>
    </source>
</evidence>
<keyword evidence="1" id="KW-0812">Transmembrane</keyword>
<keyword evidence="1" id="KW-1133">Transmembrane helix</keyword>
<organism evidence="2 3">
    <name type="scientific">Thermoactinomyces daqus</name>
    <dbReference type="NCBI Taxonomy" id="1329516"/>
    <lineage>
        <taxon>Bacteria</taxon>
        <taxon>Bacillati</taxon>
        <taxon>Bacillota</taxon>
        <taxon>Bacilli</taxon>
        <taxon>Bacillales</taxon>
        <taxon>Thermoactinomycetaceae</taxon>
        <taxon>Thermoactinomyces</taxon>
    </lineage>
</organism>
<name>A0A7W1XDG6_9BACL</name>
<evidence type="ECO:0000256" key="1">
    <source>
        <dbReference type="SAM" id="Phobius"/>
    </source>
</evidence>
<dbReference type="Proteomes" id="UP000530514">
    <property type="component" value="Unassembled WGS sequence"/>
</dbReference>
<feature type="transmembrane region" description="Helical" evidence="1">
    <location>
        <begin position="176"/>
        <end position="199"/>
    </location>
</feature>
<evidence type="ECO:0000313" key="2">
    <source>
        <dbReference type="EMBL" id="MBA4544601.1"/>
    </source>
</evidence>
<feature type="transmembrane region" description="Helical" evidence="1">
    <location>
        <begin position="46"/>
        <end position="64"/>
    </location>
</feature>